<dbReference type="InterPro" id="IPR029066">
    <property type="entry name" value="PLP-binding_barrel"/>
</dbReference>
<evidence type="ECO:0000313" key="7">
    <source>
        <dbReference type="EMBL" id="SDB22640.1"/>
    </source>
</evidence>
<dbReference type="GO" id="GO:0005829">
    <property type="term" value="C:cytosol"/>
    <property type="evidence" value="ECO:0007669"/>
    <property type="project" value="TreeGrafter"/>
</dbReference>
<accession>A0A1G6BPV8</accession>
<dbReference type="InterPro" id="IPR011079">
    <property type="entry name" value="Ala_racemase_C"/>
</dbReference>
<dbReference type="AlphaFoldDB" id="A0A1G6BPV8"/>
<organism evidence="7 8">
    <name type="scientific">Desulfonatronum thiosulfatophilum</name>
    <dbReference type="NCBI Taxonomy" id="617002"/>
    <lineage>
        <taxon>Bacteria</taxon>
        <taxon>Pseudomonadati</taxon>
        <taxon>Thermodesulfobacteriota</taxon>
        <taxon>Desulfovibrionia</taxon>
        <taxon>Desulfovibrionales</taxon>
        <taxon>Desulfonatronaceae</taxon>
        <taxon>Desulfonatronum</taxon>
    </lineage>
</organism>
<evidence type="ECO:0000256" key="1">
    <source>
        <dbReference type="ARBA" id="ARBA00000316"/>
    </source>
</evidence>
<dbReference type="GO" id="GO:0006522">
    <property type="term" value="P:alanine metabolic process"/>
    <property type="evidence" value="ECO:0007669"/>
    <property type="project" value="InterPro"/>
</dbReference>
<dbReference type="STRING" id="617002.SAMN05660653_01103"/>
<dbReference type="PANTHER" id="PTHR30511">
    <property type="entry name" value="ALANINE RACEMASE"/>
    <property type="match status" value="1"/>
</dbReference>
<name>A0A1G6BPV8_9BACT</name>
<dbReference type="Gene3D" id="2.40.37.10">
    <property type="entry name" value="Lyase, Ornithine Decarboxylase, Chain A, domain 1"/>
    <property type="match status" value="1"/>
</dbReference>
<dbReference type="SUPFAM" id="SSF50621">
    <property type="entry name" value="Alanine racemase C-terminal domain-like"/>
    <property type="match status" value="1"/>
</dbReference>
<dbReference type="PANTHER" id="PTHR30511:SF0">
    <property type="entry name" value="ALANINE RACEMASE, CATABOLIC-RELATED"/>
    <property type="match status" value="1"/>
</dbReference>
<evidence type="ECO:0000313" key="8">
    <source>
        <dbReference type="Proteomes" id="UP000198771"/>
    </source>
</evidence>
<evidence type="ECO:0000259" key="6">
    <source>
        <dbReference type="SMART" id="SM01005"/>
    </source>
</evidence>
<protein>
    <submittedName>
        <fullName evidence="7">Alanine racemase</fullName>
    </submittedName>
</protein>
<evidence type="ECO:0000256" key="5">
    <source>
        <dbReference type="PIRSR" id="PIRSR600821-50"/>
    </source>
</evidence>
<evidence type="ECO:0000256" key="4">
    <source>
        <dbReference type="ARBA" id="ARBA00023235"/>
    </source>
</evidence>
<evidence type="ECO:0000256" key="2">
    <source>
        <dbReference type="ARBA" id="ARBA00001933"/>
    </source>
</evidence>
<proteinExistence type="predicted"/>
<dbReference type="SUPFAM" id="SSF51419">
    <property type="entry name" value="PLP-binding barrel"/>
    <property type="match status" value="1"/>
</dbReference>
<dbReference type="GO" id="GO:0008784">
    <property type="term" value="F:alanine racemase activity"/>
    <property type="evidence" value="ECO:0007669"/>
    <property type="project" value="UniProtKB-EC"/>
</dbReference>
<dbReference type="EMBL" id="FMXO01000005">
    <property type="protein sequence ID" value="SDB22640.1"/>
    <property type="molecule type" value="Genomic_DNA"/>
</dbReference>
<keyword evidence="3 5" id="KW-0663">Pyridoxal phosphate</keyword>
<dbReference type="NCBIfam" id="TIGR00492">
    <property type="entry name" value="alr"/>
    <property type="match status" value="1"/>
</dbReference>
<feature type="modified residue" description="N6-(pyridoxal phosphate)lysine" evidence="5">
    <location>
        <position position="71"/>
    </location>
</feature>
<feature type="domain" description="Alanine racemase C-terminal" evidence="6">
    <location>
        <begin position="283"/>
        <end position="407"/>
    </location>
</feature>
<dbReference type="GO" id="GO:0030170">
    <property type="term" value="F:pyridoxal phosphate binding"/>
    <property type="evidence" value="ECO:0007669"/>
    <property type="project" value="TreeGrafter"/>
</dbReference>
<keyword evidence="8" id="KW-1185">Reference proteome</keyword>
<sequence length="409" mass="44843">MDPWSRQAPFDCLREEAITVTPTSQRMQPDLRCADSHTGLTARIHLNRLRTNVQLVRSHVPAHVQLMGVVKCDGYAHGAVPVAQELKQCGIEQLVVSSIDEGIALRQAGIPGPILVLSDPLHPNLHDALNHDLTLTVADEDFATRLARLQVRRGQLVAVHLKVDTGLFRFGVDVARAGKVMSDLARIRHVRVDGVYSHLSSTFHDDIESNTYTRCQIKAFQVVLDHLQQQGLLPPVIHLGSSTGLLGFPEELCSGRINALRVGTLFYGFMERPNAWNNQPRPIAELTTRIIQVRVVRANVHVGYHRAYRMSQDGLIAVIQGGYLQGLHGDLAGKYHPLVHGRPATLIGKPALAQSLLDVSNAPQAGPGDEILLAGETVNMCAVGQALGRSTWELLAPMLKSARKIYLQS</sequence>
<evidence type="ECO:0000256" key="3">
    <source>
        <dbReference type="ARBA" id="ARBA00022898"/>
    </source>
</evidence>
<dbReference type="CDD" id="cd00430">
    <property type="entry name" value="PLPDE_III_AR"/>
    <property type="match status" value="1"/>
</dbReference>
<gene>
    <name evidence="7" type="ORF">SAMN05660653_01103</name>
</gene>
<reference evidence="7 8" key="1">
    <citation type="submission" date="2016-10" db="EMBL/GenBank/DDBJ databases">
        <authorList>
            <person name="de Groot N.N."/>
        </authorList>
    </citation>
    <scope>NUCLEOTIDE SEQUENCE [LARGE SCALE GENOMIC DNA]</scope>
    <source>
        <strain evidence="7 8">ASO4-2</strain>
    </source>
</reference>
<dbReference type="SMART" id="SM01005">
    <property type="entry name" value="Ala_racemase_C"/>
    <property type="match status" value="1"/>
</dbReference>
<dbReference type="InterPro" id="IPR000821">
    <property type="entry name" value="Ala_racemase"/>
</dbReference>
<dbReference type="PRINTS" id="PR00992">
    <property type="entry name" value="ALARACEMASE"/>
</dbReference>
<dbReference type="InterPro" id="IPR001608">
    <property type="entry name" value="Ala_racemase_N"/>
</dbReference>
<dbReference type="Pfam" id="PF00842">
    <property type="entry name" value="Ala_racemase_C"/>
    <property type="match status" value="1"/>
</dbReference>
<comment type="cofactor">
    <cofactor evidence="2 5">
        <name>pyridoxal 5'-phosphate</name>
        <dbReference type="ChEBI" id="CHEBI:597326"/>
    </cofactor>
</comment>
<dbReference type="Proteomes" id="UP000198771">
    <property type="component" value="Unassembled WGS sequence"/>
</dbReference>
<dbReference type="FunFam" id="3.20.20.10:FF:000002">
    <property type="entry name" value="Alanine racemase"/>
    <property type="match status" value="1"/>
</dbReference>
<dbReference type="InterPro" id="IPR009006">
    <property type="entry name" value="Ala_racemase/Decarboxylase_C"/>
</dbReference>
<dbReference type="Gene3D" id="3.20.20.10">
    <property type="entry name" value="Alanine racemase"/>
    <property type="match status" value="1"/>
</dbReference>
<dbReference type="Pfam" id="PF01168">
    <property type="entry name" value="Ala_racemase_N"/>
    <property type="match status" value="1"/>
</dbReference>
<comment type="catalytic activity">
    <reaction evidence="1">
        <text>L-alanine = D-alanine</text>
        <dbReference type="Rhea" id="RHEA:20249"/>
        <dbReference type="ChEBI" id="CHEBI:57416"/>
        <dbReference type="ChEBI" id="CHEBI:57972"/>
        <dbReference type="EC" id="5.1.1.1"/>
    </reaction>
</comment>
<keyword evidence="4" id="KW-0413">Isomerase</keyword>